<keyword evidence="1" id="KW-0732">Signal</keyword>
<reference evidence="3" key="1">
    <citation type="submission" date="2017-06" db="EMBL/GenBank/DDBJ databases">
        <authorList>
            <person name="Varghese N."/>
            <person name="Submissions S."/>
        </authorList>
    </citation>
    <scope>NUCLEOTIDE SEQUENCE [LARGE SCALE GENOMIC DNA]</scope>
    <source>
        <strain evidence="3">DSM 45423</strain>
    </source>
</reference>
<sequence>MSLSWTVPGPRRSTPAGLLAASLAACVLAGCAATGGGAATTGSPAAASDRRAATYRVTCDGIVPEGIPATLTGGAAEVPADGSRPPYYDHYEIRLAAEARGDVDGDGEPDAVVLLQCSPQPSNGTLEEVQVFAASGERLGLLPSPRTLREGTILPPLYDPAGLSVQDGDIVAAMRAYAPEDSHASGPSLPITVRWHWDGREFVRVS</sequence>
<name>A0A239DA00_9ACTN</name>
<evidence type="ECO:0008006" key="4">
    <source>
        <dbReference type="Google" id="ProtNLM"/>
    </source>
</evidence>
<evidence type="ECO:0000313" key="2">
    <source>
        <dbReference type="EMBL" id="SNS29087.1"/>
    </source>
</evidence>
<feature type="chain" id="PRO_5039649237" description="Lipoprotein" evidence="1">
    <location>
        <begin position="33"/>
        <end position="206"/>
    </location>
</feature>
<organism evidence="2 3">
    <name type="scientific">Geodermatophilus saharensis</name>
    <dbReference type="NCBI Taxonomy" id="1137994"/>
    <lineage>
        <taxon>Bacteria</taxon>
        <taxon>Bacillati</taxon>
        <taxon>Actinomycetota</taxon>
        <taxon>Actinomycetes</taxon>
        <taxon>Geodermatophilales</taxon>
        <taxon>Geodermatophilaceae</taxon>
        <taxon>Geodermatophilus</taxon>
    </lineage>
</organism>
<dbReference type="AlphaFoldDB" id="A0A239DA00"/>
<feature type="signal peptide" evidence="1">
    <location>
        <begin position="1"/>
        <end position="32"/>
    </location>
</feature>
<dbReference type="EMBL" id="FZOH01000003">
    <property type="protein sequence ID" value="SNS29087.1"/>
    <property type="molecule type" value="Genomic_DNA"/>
</dbReference>
<accession>A0A239DA00</accession>
<keyword evidence="3" id="KW-1185">Reference proteome</keyword>
<dbReference type="RefSeq" id="WP_089403775.1">
    <property type="nucleotide sequence ID" value="NZ_FZOH01000003.1"/>
</dbReference>
<protein>
    <recommendedName>
        <fullName evidence="4">Lipoprotein</fullName>
    </recommendedName>
</protein>
<dbReference type="Proteomes" id="UP000198386">
    <property type="component" value="Unassembled WGS sequence"/>
</dbReference>
<evidence type="ECO:0000256" key="1">
    <source>
        <dbReference type="SAM" id="SignalP"/>
    </source>
</evidence>
<gene>
    <name evidence="2" type="ORF">SAMN04488107_2069</name>
</gene>
<proteinExistence type="predicted"/>
<dbReference type="OrthoDB" id="4297345at2"/>
<evidence type="ECO:0000313" key="3">
    <source>
        <dbReference type="Proteomes" id="UP000198386"/>
    </source>
</evidence>